<dbReference type="Proteomes" id="UP000003174">
    <property type="component" value="Unassembled WGS sequence"/>
</dbReference>
<gene>
    <name evidence="1" type="ORF">EUBHAL_02668</name>
</gene>
<organism evidence="1 2">
    <name type="scientific">Anaerobutyricum hallii DSM 3353</name>
    <dbReference type="NCBI Taxonomy" id="411469"/>
    <lineage>
        <taxon>Bacteria</taxon>
        <taxon>Bacillati</taxon>
        <taxon>Bacillota</taxon>
        <taxon>Clostridia</taxon>
        <taxon>Lachnospirales</taxon>
        <taxon>Lachnospiraceae</taxon>
        <taxon>Anaerobutyricum</taxon>
    </lineage>
</organism>
<protein>
    <submittedName>
        <fullName evidence="1">Uncharacterized protein</fullName>
    </submittedName>
</protein>
<reference evidence="1 2" key="2">
    <citation type="submission" date="2009-02" db="EMBL/GenBank/DDBJ databases">
        <title>Draft genome sequence of Eubacterium hallii (DSM 3353).</title>
        <authorList>
            <person name="Sudarsanam P."/>
            <person name="Ley R."/>
            <person name="Guruge J."/>
            <person name="Turnbaugh P.J."/>
            <person name="Mahowald M."/>
            <person name="Liep D."/>
            <person name="Gordon J."/>
        </authorList>
    </citation>
    <scope>NUCLEOTIDE SEQUENCE [LARGE SCALE GENOMIC DNA]</scope>
    <source>
        <strain evidence="1 2">DSM 3353</strain>
    </source>
</reference>
<sequence>MKKERIPYPICSVVAVFKMLIRILNTLRNRIWDRVFFLFSDYSKSTVGENGDSPKVHTFYSNGNVQKKVLSQKKVK</sequence>
<comment type="caution">
    <text evidence="1">The sequence shown here is derived from an EMBL/GenBank/DDBJ whole genome shotgun (WGS) entry which is preliminary data.</text>
</comment>
<evidence type="ECO:0000313" key="1">
    <source>
        <dbReference type="EMBL" id="EEG35488.1"/>
    </source>
</evidence>
<proteinExistence type="predicted"/>
<dbReference type="AlphaFoldDB" id="C0EZ12"/>
<dbReference type="EMBL" id="ACEP01000118">
    <property type="protein sequence ID" value="EEG35488.1"/>
    <property type="molecule type" value="Genomic_DNA"/>
</dbReference>
<accession>C0EZ12</accession>
<name>C0EZ12_9FIRM</name>
<evidence type="ECO:0000313" key="2">
    <source>
        <dbReference type="Proteomes" id="UP000003174"/>
    </source>
</evidence>
<reference evidence="1 2" key="1">
    <citation type="submission" date="2009-01" db="EMBL/GenBank/DDBJ databases">
        <authorList>
            <person name="Fulton L."/>
            <person name="Clifton S."/>
            <person name="Fulton B."/>
            <person name="Xu J."/>
            <person name="Minx P."/>
            <person name="Pepin K.H."/>
            <person name="Johnson M."/>
            <person name="Bhonagiri V."/>
            <person name="Nash W.E."/>
            <person name="Mardis E.R."/>
            <person name="Wilson R.K."/>
        </authorList>
    </citation>
    <scope>NUCLEOTIDE SEQUENCE [LARGE SCALE GENOMIC DNA]</scope>
    <source>
        <strain evidence="1 2">DSM 3353</strain>
    </source>
</reference>